<feature type="transmembrane region" description="Helical" evidence="1">
    <location>
        <begin position="194"/>
        <end position="213"/>
    </location>
</feature>
<keyword evidence="1" id="KW-0472">Membrane</keyword>
<feature type="transmembrane region" description="Helical" evidence="1">
    <location>
        <begin position="12"/>
        <end position="32"/>
    </location>
</feature>
<evidence type="ECO:0000259" key="2">
    <source>
        <dbReference type="Pfam" id="PF12158"/>
    </source>
</evidence>
<feature type="transmembrane region" description="Helical" evidence="1">
    <location>
        <begin position="305"/>
        <end position="323"/>
    </location>
</feature>
<evidence type="ECO:0000256" key="1">
    <source>
        <dbReference type="SAM" id="Phobius"/>
    </source>
</evidence>
<keyword evidence="1" id="KW-1133">Transmembrane helix</keyword>
<evidence type="ECO:0000313" key="4">
    <source>
        <dbReference type="Proteomes" id="UP001596417"/>
    </source>
</evidence>
<evidence type="ECO:0000313" key="3">
    <source>
        <dbReference type="EMBL" id="MFC7191793.1"/>
    </source>
</evidence>
<comment type="caution">
    <text evidence="3">The sequence shown here is derived from an EMBL/GenBank/DDBJ whole genome shotgun (WGS) entry which is preliminary data.</text>
</comment>
<sequence>MQFSVGETPIEVNRGTVVMVLFGLALFTLGGYDYVQQSAAIDDAVSVEATIVESSIVQPEDSSEYEVRVAYRYYYQGTEYKSNKLFPSDISQLYESRSKAESVIASYEPDTTVTAYVDPAAPNEAFLERQTTQDPLIFMLIGAFAILWIALDAVGAQNPGQGTKLRPKSEYESTRYQTLFGIDRDTINSSKRSIVAALIALEVSIVAVVFLAFSADSPGTPSSPRAVELLDPIGLLLITALIAILLVIASLLLYSLWSFTEYRRLRERISEPRPPSPFKHPTRLVTILTTNDDLDDYGRRVKKTGFTFVLALFFIGALLNELVF</sequence>
<name>A0ABD5YRD9_9EURY</name>
<dbReference type="RefSeq" id="WP_390206357.1">
    <property type="nucleotide sequence ID" value="NZ_JBHTAX010000001.1"/>
</dbReference>
<protein>
    <submittedName>
        <fullName evidence="3">DUF3592 domain-containing protein</fullName>
    </submittedName>
</protein>
<reference evidence="3 4" key="1">
    <citation type="journal article" date="2019" name="Int. J. Syst. Evol. Microbiol.">
        <title>The Global Catalogue of Microorganisms (GCM) 10K type strain sequencing project: providing services to taxonomists for standard genome sequencing and annotation.</title>
        <authorList>
            <consortium name="The Broad Institute Genomics Platform"/>
            <consortium name="The Broad Institute Genome Sequencing Center for Infectious Disease"/>
            <person name="Wu L."/>
            <person name="Ma J."/>
        </authorList>
    </citation>
    <scope>NUCLEOTIDE SEQUENCE [LARGE SCALE GENOMIC DNA]</scope>
    <source>
        <strain evidence="3 4">RDMS1</strain>
    </source>
</reference>
<keyword evidence="1" id="KW-0812">Transmembrane</keyword>
<organism evidence="3 4">
    <name type="scientific">Halocatena marina</name>
    <dbReference type="NCBI Taxonomy" id="2934937"/>
    <lineage>
        <taxon>Archaea</taxon>
        <taxon>Methanobacteriati</taxon>
        <taxon>Methanobacteriota</taxon>
        <taxon>Stenosarchaea group</taxon>
        <taxon>Halobacteria</taxon>
        <taxon>Halobacteriales</taxon>
        <taxon>Natronomonadaceae</taxon>
        <taxon>Halocatena</taxon>
    </lineage>
</organism>
<keyword evidence="4" id="KW-1185">Reference proteome</keyword>
<feature type="transmembrane region" description="Helical" evidence="1">
    <location>
        <begin position="136"/>
        <end position="156"/>
    </location>
</feature>
<dbReference type="EMBL" id="JBHTAX010000001">
    <property type="protein sequence ID" value="MFC7191793.1"/>
    <property type="molecule type" value="Genomic_DNA"/>
</dbReference>
<dbReference type="InterPro" id="IPR021994">
    <property type="entry name" value="DUF3592"/>
</dbReference>
<dbReference type="Pfam" id="PF12158">
    <property type="entry name" value="DUF3592"/>
    <property type="match status" value="1"/>
</dbReference>
<feature type="transmembrane region" description="Helical" evidence="1">
    <location>
        <begin position="233"/>
        <end position="257"/>
    </location>
</feature>
<dbReference type="Proteomes" id="UP001596417">
    <property type="component" value="Unassembled WGS sequence"/>
</dbReference>
<accession>A0ABD5YRD9</accession>
<dbReference type="AlphaFoldDB" id="A0ABD5YRD9"/>
<feature type="domain" description="DUF3592" evidence="2">
    <location>
        <begin position="47"/>
        <end position="130"/>
    </location>
</feature>
<gene>
    <name evidence="3" type="ORF">ACFQL7_19735</name>
</gene>
<proteinExistence type="predicted"/>